<name>A0A328U4V8_9BACL</name>
<dbReference type="EMBL" id="QLUW01000002">
    <property type="protein sequence ID" value="RAP76853.1"/>
    <property type="molecule type" value="Genomic_DNA"/>
</dbReference>
<gene>
    <name evidence="1" type="ORF">DL346_11050</name>
</gene>
<evidence type="ECO:0000313" key="2">
    <source>
        <dbReference type="Proteomes" id="UP000249260"/>
    </source>
</evidence>
<evidence type="ECO:0008006" key="3">
    <source>
        <dbReference type="Google" id="ProtNLM"/>
    </source>
</evidence>
<accession>A0A328U4V8</accession>
<proteinExistence type="predicted"/>
<dbReference type="OrthoDB" id="2910128at2"/>
<comment type="caution">
    <text evidence="1">The sequence shown here is derived from an EMBL/GenBank/DDBJ whole genome shotgun (WGS) entry which is preliminary data.</text>
</comment>
<keyword evidence="2" id="KW-1185">Reference proteome</keyword>
<protein>
    <recommendedName>
        <fullName evidence="3">Asp/Glu/hydantoin racemase</fullName>
    </recommendedName>
</protein>
<organism evidence="1 2">
    <name type="scientific">Paenibacillus montanisoli</name>
    <dbReference type="NCBI Taxonomy" id="2081970"/>
    <lineage>
        <taxon>Bacteria</taxon>
        <taxon>Bacillati</taxon>
        <taxon>Bacillota</taxon>
        <taxon>Bacilli</taxon>
        <taxon>Bacillales</taxon>
        <taxon>Paenibacillaceae</taxon>
        <taxon>Paenibacillus</taxon>
    </lineage>
</organism>
<sequence>MMKKIGCFHAHYSNIEHIERALKDVKVELIHFVDPGLDRRKQDERFTLEQAERKVEESLGWIAGSHVDAVLVTCTFFTALWDEERHRLPVPIVKIDDPLFRVLAKQNKPVLFVFTNPATVDGTMKQFQAYAERHGASVQAAAAVLPGTFELIMRGKKEEYFNEVTAGLMRMAEENPDTAIVAAQLSMAPAAQYVENMTASAIGNSLVSLAGYMQEKLGLDTK</sequence>
<dbReference type="AlphaFoldDB" id="A0A328U4V8"/>
<evidence type="ECO:0000313" key="1">
    <source>
        <dbReference type="EMBL" id="RAP76853.1"/>
    </source>
</evidence>
<reference evidence="1 2" key="1">
    <citation type="submission" date="2018-06" db="EMBL/GenBank/DDBJ databases">
        <title>Paenibacillus montanisoli sp. nov., isolated from mountain area soil.</title>
        <authorList>
            <person name="Wu M."/>
        </authorList>
    </citation>
    <scope>NUCLEOTIDE SEQUENCE [LARGE SCALE GENOMIC DNA]</scope>
    <source>
        <strain evidence="1 2">RA17</strain>
    </source>
</reference>
<dbReference type="Proteomes" id="UP000249260">
    <property type="component" value="Unassembled WGS sequence"/>
</dbReference>